<keyword evidence="3" id="KW-1185">Reference proteome</keyword>
<comment type="caution">
    <text evidence="2">The sequence shown here is derived from an EMBL/GenBank/DDBJ whole genome shotgun (WGS) entry which is preliminary data.</text>
</comment>
<protein>
    <recommendedName>
        <fullName evidence="1">DUF6729 domain-containing protein</fullName>
    </recommendedName>
</protein>
<evidence type="ECO:0000259" key="1">
    <source>
        <dbReference type="Pfam" id="PF20499"/>
    </source>
</evidence>
<proteinExistence type="predicted"/>
<feature type="domain" description="DUF6729" evidence="1">
    <location>
        <begin position="1"/>
        <end position="76"/>
    </location>
</feature>
<gene>
    <name evidence="2" type="ORF">V1264_016640</name>
</gene>
<dbReference type="AlphaFoldDB" id="A0AAN9BHX7"/>
<dbReference type="Proteomes" id="UP001374579">
    <property type="component" value="Unassembled WGS sequence"/>
</dbReference>
<dbReference type="EMBL" id="JBAMIC010000007">
    <property type="protein sequence ID" value="KAK7105234.1"/>
    <property type="molecule type" value="Genomic_DNA"/>
</dbReference>
<dbReference type="PANTHER" id="PTHR24401">
    <property type="entry name" value="SI:CH211-243P7.3-RELATED"/>
    <property type="match status" value="1"/>
</dbReference>
<organism evidence="2 3">
    <name type="scientific">Littorina saxatilis</name>
    <dbReference type="NCBI Taxonomy" id="31220"/>
    <lineage>
        <taxon>Eukaryota</taxon>
        <taxon>Metazoa</taxon>
        <taxon>Spiralia</taxon>
        <taxon>Lophotrochozoa</taxon>
        <taxon>Mollusca</taxon>
        <taxon>Gastropoda</taxon>
        <taxon>Caenogastropoda</taxon>
        <taxon>Littorinimorpha</taxon>
        <taxon>Littorinoidea</taxon>
        <taxon>Littorinidae</taxon>
        <taxon>Littorina</taxon>
    </lineage>
</organism>
<dbReference type="InterPro" id="IPR046616">
    <property type="entry name" value="DUF6729"/>
</dbReference>
<sequence>MRQRTLGNGPTQLMKTVREQHQERWMRRGMMYAGVQEQFLKARAAGLATSSPHEEPPALPAVYSVQWLQEVYCQDVAQRLTGVQAAITSTFGSVLKMDSTKKITKKLAGRSAGTAAWTTNVGNQHGQVLMCVLTTHEGSGLQQMMEGVRRRYREAEVTPPVLLYVDRDCCNGRTAQMLQAEWTNTLVRLDNWHFMRRLAAGVTT</sequence>
<name>A0AAN9BHX7_9CAEN</name>
<evidence type="ECO:0000313" key="2">
    <source>
        <dbReference type="EMBL" id="KAK7105234.1"/>
    </source>
</evidence>
<dbReference type="Pfam" id="PF20499">
    <property type="entry name" value="DUF6729"/>
    <property type="match status" value="1"/>
</dbReference>
<reference evidence="2 3" key="1">
    <citation type="submission" date="2024-02" db="EMBL/GenBank/DDBJ databases">
        <title>Chromosome-scale genome assembly of the rough periwinkle Littorina saxatilis.</title>
        <authorList>
            <person name="De Jode A."/>
            <person name="Faria R."/>
            <person name="Formenti G."/>
            <person name="Sims Y."/>
            <person name="Smith T.P."/>
            <person name="Tracey A."/>
            <person name="Wood J.M.D."/>
            <person name="Zagrodzka Z.B."/>
            <person name="Johannesson K."/>
            <person name="Butlin R.K."/>
            <person name="Leder E.H."/>
        </authorList>
    </citation>
    <scope>NUCLEOTIDE SEQUENCE [LARGE SCALE GENOMIC DNA]</scope>
    <source>
        <strain evidence="2">Snail1</strain>
        <tissue evidence="2">Muscle</tissue>
    </source>
</reference>
<accession>A0AAN9BHX7</accession>
<evidence type="ECO:0000313" key="3">
    <source>
        <dbReference type="Proteomes" id="UP001374579"/>
    </source>
</evidence>
<dbReference type="PANTHER" id="PTHR24401:SF29">
    <property type="entry name" value="SI:CH211-243P7.3-RELATED"/>
    <property type="match status" value="1"/>
</dbReference>